<protein>
    <submittedName>
        <fullName evidence="10">HAMP domain-containing protein</fullName>
    </submittedName>
</protein>
<accession>A0ABW9XNF8</accession>
<dbReference type="PANTHER" id="PTHR32089:SF112">
    <property type="entry name" value="LYSOZYME-LIKE PROTEIN-RELATED"/>
    <property type="match status" value="1"/>
</dbReference>
<dbReference type="InterPro" id="IPR004089">
    <property type="entry name" value="MCPsignal_dom"/>
</dbReference>
<dbReference type="Gene3D" id="6.10.340.10">
    <property type="match status" value="1"/>
</dbReference>
<evidence type="ECO:0000313" key="10">
    <source>
        <dbReference type="EMBL" id="NBD24155.1"/>
    </source>
</evidence>
<evidence type="ECO:0000256" key="1">
    <source>
        <dbReference type="ARBA" id="ARBA00004236"/>
    </source>
</evidence>
<dbReference type="PROSITE" id="PS50885">
    <property type="entry name" value="HAMP"/>
    <property type="match status" value="1"/>
</dbReference>
<comment type="similarity">
    <text evidence="5">Belongs to the methyl-accepting chemotaxis (MCP) protein family.</text>
</comment>
<dbReference type="PROSITE" id="PS50111">
    <property type="entry name" value="CHEMOTAXIS_TRANSDUC_2"/>
    <property type="match status" value="1"/>
</dbReference>
<feature type="domain" description="Methyl-accepting transducer" evidence="8">
    <location>
        <begin position="293"/>
        <end position="529"/>
    </location>
</feature>
<dbReference type="SUPFAM" id="SSF58104">
    <property type="entry name" value="Methyl-accepting chemotaxis protein (MCP) signaling domain"/>
    <property type="match status" value="1"/>
</dbReference>
<dbReference type="InterPro" id="IPR003660">
    <property type="entry name" value="HAMP_dom"/>
</dbReference>
<evidence type="ECO:0000256" key="6">
    <source>
        <dbReference type="PROSITE-ProRule" id="PRU00284"/>
    </source>
</evidence>
<keyword evidence="11" id="KW-1185">Reference proteome</keyword>
<dbReference type="InterPro" id="IPR024478">
    <property type="entry name" value="HlyB_4HB_MCP"/>
</dbReference>
<evidence type="ECO:0000259" key="8">
    <source>
        <dbReference type="PROSITE" id="PS50111"/>
    </source>
</evidence>
<keyword evidence="7" id="KW-0812">Transmembrane</keyword>
<evidence type="ECO:0000259" key="9">
    <source>
        <dbReference type="PROSITE" id="PS50885"/>
    </source>
</evidence>
<organism evidence="10 11">
    <name type="scientific">Paenibacillus glycinis</name>
    <dbReference type="NCBI Taxonomy" id="2697035"/>
    <lineage>
        <taxon>Bacteria</taxon>
        <taxon>Bacillati</taxon>
        <taxon>Bacillota</taxon>
        <taxon>Bacilli</taxon>
        <taxon>Bacillales</taxon>
        <taxon>Paenibacillaceae</taxon>
        <taxon>Paenibacillus</taxon>
    </lineage>
</organism>
<dbReference type="EMBL" id="JAAAMV010000004">
    <property type="protein sequence ID" value="NBD24155.1"/>
    <property type="molecule type" value="Genomic_DNA"/>
</dbReference>
<dbReference type="PANTHER" id="PTHR32089">
    <property type="entry name" value="METHYL-ACCEPTING CHEMOTAXIS PROTEIN MCPB"/>
    <property type="match status" value="1"/>
</dbReference>
<comment type="caution">
    <text evidence="10">The sequence shown here is derived from an EMBL/GenBank/DDBJ whole genome shotgun (WGS) entry which is preliminary data.</text>
</comment>
<reference evidence="10 11" key="1">
    <citation type="submission" date="2020-01" db="EMBL/GenBank/DDBJ databases">
        <title>Paenibacillus soybeanensis sp. nov. isolated from the nodules of soybean (Glycine max(L.) Merr).</title>
        <authorList>
            <person name="Wang H."/>
        </authorList>
    </citation>
    <scope>NUCLEOTIDE SEQUENCE [LARGE SCALE GENOMIC DNA]</scope>
    <source>
        <strain evidence="10 11">T1</strain>
    </source>
</reference>
<feature type="domain" description="HAMP" evidence="9">
    <location>
        <begin position="221"/>
        <end position="274"/>
    </location>
</feature>
<evidence type="ECO:0000256" key="3">
    <source>
        <dbReference type="ARBA" id="ARBA00023136"/>
    </source>
</evidence>
<dbReference type="RefSeq" id="WP_161742951.1">
    <property type="nucleotide sequence ID" value="NZ_JAAAMV010000004.1"/>
</dbReference>
<dbReference type="Pfam" id="PF00672">
    <property type="entry name" value="HAMP"/>
    <property type="match status" value="1"/>
</dbReference>
<evidence type="ECO:0000256" key="2">
    <source>
        <dbReference type="ARBA" id="ARBA00022475"/>
    </source>
</evidence>
<dbReference type="CDD" id="cd06225">
    <property type="entry name" value="HAMP"/>
    <property type="match status" value="1"/>
</dbReference>
<keyword evidence="4 6" id="KW-0807">Transducer</keyword>
<dbReference type="Proteomes" id="UP000665561">
    <property type="component" value="Unassembled WGS sequence"/>
</dbReference>
<evidence type="ECO:0000256" key="7">
    <source>
        <dbReference type="SAM" id="Phobius"/>
    </source>
</evidence>
<dbReference type="SMART" id="SM00283">
    <property type="entry name" value="MA"/>
    <property type="match status" value="1"/>
</dbReference>
<name>A0ABW9XNF8_9BACL</name>
<dbReference type="SMART" id="SM00304">
    <property type="entry name" value="HAMP"/>
    <property type="match status" value="1"/>
</dbReference>
<dbReference type="InterPro" id="IPR004090">
    <property type="entry name" value="Chemotax_Me-accpt_rcpt"/>
</dbReference>
<gene>
    <name evidence="10" type="ORF">GT019_09740</name>
</gene>
<dbReference type="Gene3D" id="1.10.287.950">
    <property type="entry name" value="Methyl-accepting chemotaxis protein"/>
    <property type="match status" value="1"/>
</dbReference>
<dbReference type="Pfam" id="PF00015">
    <property type="entry name" value="MCPsignal"/>
    <property type="match status" value="1"/>
</dbReference>
<keyword evidence="3 7" id="KW-0472">Membrane</keyword>
<dbReference type="PRINTS" id="PR00260">
    <property type="entry name" value="CHEMTRNSDUCR"/>
</dbReference>
<keyword evidence="2" id="KW-1003">Cell membrane</keyword>
<evidence type="ECO:0000256" key="5">
    <source>
        <dbReference type="ARBA" id="ARBA00029447"/>
    </source>
</evidence>
<comment type="subcellular location">
    <subcellularLocation>
        <location evidence="1">Cell membrane</location>
    </subcellularLocation>
</comment>
<sequence>MKLGSMTFSVGKKLFVAFMILIVLLCVLGGTSLLSEKSMSDKTESIASNWMAGVEIANNVNYLTEHVLTYQYKILTAVDKTKKTDYMVDASSTLLAIDQQLDAYAATYASDEDKATAESLRDKWNRYKKLYEEAVSVSGGVDLINGAKAKGDEIVQVMESSEEAYAAMQEDMAKLVQLNHKGAADAAQESKDIYRSSIVKAIAVLAASIVIAVALVLLMNARISKPIKRVSQTLLQVADGDLTVPALAAKSKDEIGTLVRSVNGMTANLKTTMYQIHQAAGTVAASSEELLASSEQNAEATQHVAEAVQEVAAGADRQQHSALETSRAMEEMATGIQRIAETSSTVSELTVEASELATQGNQSILSAVERMDAIGGSVGQAGADIRLLEAHSGRIGEIVGFIGDIAKQTSLLSLNASIEAARAGEHGKGFAVVAGEVKKLSEQSAQSVQNIADVIAQIQTDTLKAVRTMDQSQSEVRLGIQAVSDAELAFRRIADTAALVSDKVQEVAAAAQQMAAGSEQVTASVQDMSAISRNAAESTQAVAATTEQQLASVQEIAAAAQSLSGIALELSDLVGKFKA</sequence>
<proteinExistence type="inferred from homology"/>
<keyword evidence="7" id="KW-1133">Transmembrane helix</keyword>
<feature type="transmembrane region" description="Helical" evidence="7">
    <location>
        <begin position="198"/>
        <end position="219"/>
    </location>
</feature>
<evidence type="ECO:0000256" key="4">
    <source>
        <dbReference type="ARBA" id="ARBA00023224"/>
    </source>
</evidence>
<evidence type="ECO:0000313" key="11">
    <source>
        <dbReference type="Proteomes" id="UP000665561"/>
    </source>
</evidence>
<dbReference type="Pfam" id="PF12729">
    <property type="entry name" value="4HB_MCP_1"/>
    <property type="match status" value="1"/>
</dbReference>